<dbReference type="GO" id="GO:0016627">
    <property type="term" value="F:oxidoreductase activity, acting on the CH-CH group of donors"/>
    <property type="evidence" value="ECO:0007669"/>
    <property type="project" value="InterPro"/>
</dbReference>
<dbReference type="EMBL" id="CP000699">
    <property type="protein sequence ID" value="ABQ68425.1"/>
    <property type="molecule type" value="Genomic_DNA"/>
</dbReference>
<dbReference type="SUPFAM" id="SSF56645">
    <property type="entry name" value="Acyl-CoA dehydrogenase NM domain-like"/>
    <property type="match status" value="2"/>
</dbReference>
<proteinExistence type="inferred from homology"/>
<dbReference type="InterPro" id="IPR036250">
    <property type="entry name" value="AcylCo_DH-like_C"/>
</dbReference>
<dbReference type="InterPro" id="IPR013786">
    <property type="entry name" value="AcylCoA_DH/ox_N"/>
</dbReference>
<evidence type="ECO:0000259" key="8">
    <source>
        <dbReference type="Pfam" id="PF00441"/>
    </source>
</evidence>
<feature type="domain" description="Acyl-CoA dehydrogenase/oxidase C-terminal" evidence="8">
    <location>
        <begin position="161"/>
        <end position="295"/>
    </location>
</feature>
<evidence type="ECO:0000256" key="7">
    <source>
        <dbReference type="SAM" id="MobiDB-lite"/>
    </source>
</evidence>
<evidence type="ECO:0000259" key="9">
    <source>
        <dbReference type="Pfam" id="PF02770"/>
    </source>
</evidence>
<dbReference type="PANTHER" id="PTHR43292">
    <property type="entry name" value="ACYL-COA DEHYDROGENASE"/>
    <property type="match status" value="1"/>
</dbReference>
<evidence type="ECO:0000256" key="4">
    <source>
        <dbReference type="ARBA" id="ARBA00022827"/>
    </source>
</evidence>
<dbReference type="Gene3D" id="2.40.110.10">
    <property type="entry name" value="Butyryl-CoA Dehydrogenase, subunit A, domain 2"/>
    <property type="match status" value="1"/>
</dbReference>
<dbReference type="InterPro" id="IPR037069">
    <property type="entry name" value="AcylCoA_DH/ox_N_sf"/>
</dbReference>
<feature type="domain" description="Acyl-CoA dehydrogenase/oxidase N-terminal" evidence="10">
    <location>
        <begin position="320"/>
        <end position="427"/>
    </location>
</feature>
<dbReference type="InterPro" id="IPR046373">
    <property type="entry name" value="Acyl-CoA_Oxase/DH_mid-dom_sf"/>
</dbReference>
<name>A0A9J9HB66_RHIWR</name>
<evidence type="ECO:0000256" key="2">
    <source>
        <dbReference type="ARBA" id="ARBA00009347"/>
    </source>
</evidence>
<sequence>MGEAAASDGPEAARRGLTARRRRREARRMNLDLTDQQRLVRDAAERFFAAECPADVVRAAGRDGFSAELWAKAVAAGFVAMRAPEAAGGADADLLEAVLLCEQAGRRLAPIPLADALPAVRLLGQIGGDVASLQNGPLLLDAIAPPVLGDRHAAALAERDLLSAAWLVGAAQEAVAMAAAYAAQRRQFGKPIGAFQAVAHPLANAATDLDAGRLLVWRAIWAIAARRGDAGASIAMARWWAATAARRAARTALRSFGGYGLSLESDIQLYFTAINRAALIDGDPEAALATVGDRLWAGAATALPETRDPGIDFGFGAAAERFASEARRFFDAELTDELRATAHHSTDGHDPAFHRKLAAAGLAYPDWPRRWGGAERSPYEVSALARVFEEYRWTRVPIGITNMGARMVMQFGSSALQKEVLPGLAEGAALSCLGFSEPDSGSDIYAARTRAVRDGDDWIIDGQKMFTTGAHIADYVLLLARTDPSQPKHRGLTIFFVPLALPGVSIRPVHTLQDERTNISFYDQVRLPDRYRLGPVDGGMTVMAAAMAIEHGGEGYHVLQHSLLDAALRWARTPGEGGAAPIDDRAVRARIARVAAHVELADLLCRRATWAGATGQASRATGPMAKLFATESYMADTADLMALAAPASLDPAAPALVEIEEKHRQAIGQTIYGGTSEIHRTIIAEQALGLPRSG</sequence>
<dbReference type="Proteomes" id="UP000001989">
    <property type="component" value="Chromosome"/>
</dbReference>
<feature type="domain" description="Acyl-CoA dehydrogenase/oxidase N-terminal" evidence="10">
    <location>
        <begin position="34"/>
        <end position="112"/>
    </location>
</feature>
<dbReference type="GO" id="GO:0050660">
    <property type="term" value="F:flavin adenine dinucleotide binding"/>
    <property type="evidence" value="ECO:0007669"/>
    <property type="project" value="InterPro"/>
</dbReference>
<evidence type="ECO:0000256" key="5">
    <source>
        <dbReference type="ARBA" id="ARBA00023002"/>
    </source>
</evidence>
<dbReference type="KEGG" id="swi:Swit_2066"/>
<comment type="cofactor">
    <cofactor evidence="1 6">
        <name>FAD</name>
        <dbReference type="ChEBI" id="CHEBI:57692"/>
    </cofactor>
</comment>
<dbReference type="Pfam" id="PF02770">
    <property type="entry name" value="Acyl-CoA_dh_M"/>
    <property type="match status" value="1"/>
</dbReference>
<organism evidence="11 12">
    <name type="scientific">Rhizorhabdus wittichii (strain DSM 6014 / CCUG 31198 / JCM 15750 / NBRC 105917 / EY 4224 / RW1)</name>
    <name type="common">Sphingomonas wittichii</name>
    <dbReference type="NCBI Taxonomy" id="392499"/>
    <lineage>
        <taxon>Bacteria</taxon>
        <taxon>Pseudomonadati</taxon>
        <taxon>Pseudomonadota</taxon>
        <taxon>Alphaproteobacteria</taxon>
        <taxon>Sphingomonadales</taxon>
        <taxon>Sphingomonadaceae</taxon>
        <taxon>Rhizorhabdus</taxon>
    </lineage>
</organism>
<dbReference type="InterPro" id="IPR009100">
    <property type="entry name" value="AcylCoA_DH/oxidase_NM_dom_sf"/>
</dbReference>
<dbReference type="GO" id="GO:0005886">
    <property type="term" value="C:plasma membrane"/>
    <property type="evidence" value="ECO:0007669"/>
    <property type="project" value="TreeGrafter"/>
</dbReference>
<dbReference type="AlphaFoldDB" id="A0A9J9HB66"/>
<keyword evidence="5 6" id="KW-0560">Oxidoreductase</keyword>
<feature type="domain" description="Acyl-CoA dehydrogenase/oxidase C-terminal" evidence="8">
    <location>
        <begin position="558"/>
        <end position="687"/>
    </location>
</feature>
<evidence type="ECO:0000256" key="6">
    <source>
        <dbReference type="RuleBase" id="RU362125"/>
    </source>
</evidence>
<dbReference type="Gene3D" id="1.10.540.10">
    <property type="entry name" value="Acyl-CoA dehydrogenase/oxidase, N-terminal domain"/>
    <property type="match status" value="2"/>
</dbReference>
<dbReference type="PANTHER" id="PTHR43292:SF4">
    <property type="entry name" value="ACYL-COA DEHYDROGENASE FADE34"/>
    <property type="match status" value="1"/>
</dbReference>
<dbReference type="SUPFAM" id="SSF47203">
    <property type="entry name" value="Acyl-CoA dehydrogenase C-terminal domain-like"/>
    <property type="match status" value="2"/>
</dbReference>
<reference evidence="11 12" key="1">
    <citation type="journal article" date="2010" name="J. Bacteriol.">
        <title>Genome sequence of the dioxin-mineralizing bacterium Sphingomonas wittichii RW1.</title>
        <authorList>
            <person name="Miller T.R."/>
            <person name="Delcher A.L."/>
            <person name="Salzberg S.L."/>
            <person name="Saunders E."/>
            <person name="Detter J.C."/>
            <person name="Halden R.U."/>
        </authorList>
    </citation>
    <scope>NUCLEOTIDE SEQUENCE [LARGE SCALE GENOMIC DNA]</scope>
    <source>
        <strain evidence="12">DSM 6014 / CCUG 31198 / JCM 15750 / NBRC 105917 / EY 4224 / RW1</strain>
    </source>
</reference>
<accession>A0A9J9HB66</accession>
<comment type="similarity">
    <text evidence="2 6">Belongs to the acyl-CoA dehydrogenase family.</text>
</comment>
<evidence type="ECO:0000313" key="12">
    <source>
        <dbReference type="Proteomes" id="UP000001989"/>
    </source>
</evidence>
<evidence type="ECO:0000256" key="3">
    <source>
        <dbReference type="ARBA" id="ARBA00022630"/>
    </source>
</evidence>
<keyword evidence="12" id="KW-1185">Reference proteome</keyword>
<evidence type="ECO:0000256" key="1">
    <source>
        <dbReference type="ARBA" id="ARBA00001974"/>
    </source>
</evidence>
<dbReference type="Pfam" id="PF02771">
    <property type="entry name" value="Acyl-CoA_dh_N"/>
    <property type="match status" value="2"/>
</dbReference>
<protein>
    <submittedName>
        <fullName evidence="11">Acyl-CoA dehydrogenase domain protein</fullName>
    </submittedName>
</protein>
<dbReference type="InterPro" id="IPR052161">
    <property type="entry name" value="Mycobact_Acyl-CoA_DH"/>
</dbReference>
<keyword evidence="4 6" id="KW-0274">FAD</keyword>
<keyword evidence="3 6" id="KW-0285">Flavoprotein</keyword>
<feature type="domain" description="Acyl-CoA oxidase/dehydrogenase middle" evidence="9">
    <location>
        <begin position="432"/>
        <end position="511"/>
    </location>
</feature>
<feature type="region of interest" description="Disordered" evidence="7">
    <location>
        <begin position="1"/>
        <end position="22"/>
    </location>
</feature>
<dbReference type="InterPro" id="IPR009075">
    <property type="entry name" value="AcylCo_DH/oxidase_C"/>
</dbReference>
<gene>
    <name evidence="11" type="ordered locus">Swit_2066</name>
</gene>
<dbReference type="Gene3D" id="1.20.140.10">
    <property type="entry name" value="Butyryl-CoA Dehydrogenase, subunit A, domain 3"/>
    <property type="match status" value="2"/>
</dbReference>
<evidence type="ECO:0000259" key="10">
    <source>
        <dbReference type="Pfam" id="PF02771"/>
    </source>
</evidence>
<dbReference type="Pfam" id="PF00441">
    <property type="entry name" value="Acyl-CoA_dh_1"/>
    <property type="match status" value="2"/>
</dbReference>
<dbReference type="InterPro" id="IPR006091">
    <property type="entry name" value="Acyl-CoA_Oxase/DH_mid-dom"/>
</dbReference>
<evidence type="ECO:0000313" key="11">
    <source>
        <dbReference type="EMBL" id="ABQ68425.1"/>
    </source>
</evidence>